<reference evidence="5 6" key="2">
    <citation type="journal article" date="2019" name="G3 (Bethesda)">
        <title>Hybrid Assembly of the Genome of the Entomopathogenic Nematode Steinernema carpocapsae Identifies the X-Chromosome.</title>
        <authorList>
            <person name="Serra L."/>
            <person name="Macchietto M."/>
            <person name="Macias-Munoz A."/>
            <person name="McGill C.J."/>
            <person name="Rodriguez I.M."/>
            <person name="Rodriguez B."/>
            <person name="Murad R."/>
            <person name="Mortazavi A."/>
        </authorList>
    </citation>
    <scope>NUCLEOTIDE SEQUENCE [LARGE SCALE GENOMIC DNA]</scope>
    <source>
        <strain evidence="5 6">ALL</strain>
    </source>
</reference>
<feature type="compositionally biased region" description="Basic and acidic residues" evidence="3">
    <location>
        <begin position="270"/>
        <end position="279"/>
    </location>
</feature>
<dbReference type="InterPro" id="IPR004087">
    <property type="entry name" value="KH_dom"/>
</dbReference>
<feature type="domain" description="K Homology" evidence="4">
    <location>
        <begin position="137"/>
        <end position="208"/>
    </location>
</feature>
<keyword evidence="2" id="KW-0694">RNA-binding</keyword>
<protein>
    <recommendedName>
        <fullName evidence="4">K Homology domain-containing protein</fullName>
    </recommendedName>
</protein>
<dbReference type="SMART" id="SM00322">
    <property type="entry name" value="KH"/>
    <property type="match status" value="2"/>
</dbReference>
<proteinExistence type="predicted"/>
<accession>A0A4U5PC35</accession>
<sequence>MNEFVRRFAIFRFADFAGRISRIRSLLFQSMDHKTLKRSRRSEFLEESRSSQMKRSREEVANVKCRVLLDDHNAGALIGHKGAAITKAEADFNARLQISSSKAHGFRVLTIDAQIEDVVRAIYYGFPHMKDAHFTGVGDQIRILLHDSIVAKLIGHRGETIQRVRDRIKASININSERFYRSTDRLVSVEGTIADITEGIREILTTVAECKVRGSDILFLGPNYEAAQPDPPYTSRRSSERDPSARRGSERDSPAFRNPPYYPSQSRGNSYEHRAESYERSLPPVDLRHVFVGMPPRPHHDPAWPSTSARGYRDYADRHYDLPPRFMAPSYRRRPHDEDLRRY</sequence>
<feature type="compositionally biased region" description="Basic and acidic residues" evidence="3">
    <location>
        <begin position="237"/>
        <end position="254"/>
    </location>
</feature>
<dbReference type="CDD" id="cd22433">
    <property type="entry name" value="KH-I_HNRNPK_rpt2"/>
    <property type="match status" value="1"/>
</dbReference>
<dbReference type="Proteomes" id="UP000298663">
    <property type="component" value="Unassembled WGS sequence"/>
</dbReference>
<evidence type="ECO:0000256" key="3">
    <source>
        <dbReference type="SAM" id="MobiDB-lite"/>
    </source>
</evidence>
<dbReference type="EMBL" id="AZBU02000002">
    <property type="protein sequence ID" value="TKR93751.1"/>
    <property type="molecule type" value="Genomic_DNA"/>
</dbReference>
<feature type="domain" description="K Homology" evidence="4">
    <location>
        <begin position="61"/>
        <end position="130"/>
    </location>
</feature>
<name>A0A4U5PC35_STECR</name>
<dbReference type="InterPro" id="IPR004088">
    <property type="entry name" value="KH_dom_type_1"/>
</dbReference>
<dbReference type="OrthoDB" id="442947at2759"/>
<dbReference type="GO" id="GO:0003723">
    <property type="term" value="F:RNA binding"/>
    <property type="evidence" value="ECO:0007669"/>
    <property type="project" value="UniProtKB-UniRule"/>
</dbReference>
<organism evidence="5 6">
    <name type="scientific">Steinernema carpocapsae</name>
    <name type="common">Entomopathogenic nematode</name>
    <dbReference type="NCBI Taxonomy" id="34508"/>
    <lineage>
        <taxon>Eukaryota</taxon>
        <taxon>Metazoa</taxon>
        <taxon>Ecdysozoa</taxon>
        <taxon>Nematoda</taxon>
        <taxon>Chromadorea</taxon>
        <taxon>Rhabditida</taxon>
        <taxon>Tylenchina</taxon>
        <taxon>Panagrolaimomorpha</taxon>
        <taxon>Strongyloidoidea</taxon>
        <taxon>Steinernematidae</taxon>
        <taxon>Steinernema</taxon>
    </lineage>
</organism>
<evidence type="ECO:0000256" key="1">
    <source>
        <dbReference type="ARBA" id="ARBA00022737"/>
    </source>
</evidence>
<dbReference type="PROSITE" id="PS50084">
    <property type="entry name" value="KH_TYPE_1"/>
    <property type="match status" value="2"/>
</dbReference>
<dbReference type="STRING" id="34508.A0A4U5PC35"/>
<dbReference type="SUPFAM" id="SSF54791">
    <property type="entry name" value="Eukaryotic type KH-domain (KH-domain type I)"/>
    <property type="match status" value="2"/>
</dbReference>
<reference evidence="5 6" key="1">
    <citation type="journal article" date="2015" name="Genome Biol.">
        <title>Comparative genomics of Steinernema reveals deeply conserved gene regulatory networks.</title>
        <authorList>
            <person name="Dillman A.R."/>
            <person name="Macchietto M."/>
            <person name="Porter C.F."/>
            <person name="Rogers A."/>
            <person name="Williams B."/>
            <person name="Antoshechkin I."/>
            <person name="Lee M.M."/>
            <person name="Goodwin Z."/>
            <person name="Lu X."/>
            <person name="Lewis E.E."/>
            <person name="Goodrich-Blair H."/>
            <person name="Stock S.P."/>
            <person name="Adams B.J."/>
            <person name="Sternberg P.W."/>
            <person name="Mortazavi A."/>
        </authorList>
    </citation>
    <scope>NUCLEOTIDE SEQUENCE [LARGE SCALE GENOMIC DNA]</scope>
    <source>
        <strain evidence="5 6">ALL</strain>
    </source>
</reference>
<dbReference type="AlphaFoldDB" id="A0A4U5PC35"/>
<feature type="region of interest" description="Disordered" evidence="3">
    <location>
        <begin position="223"/>
        <end position="279"/>
    </location>
</feature>
<gene>
    <name evidence="5" type="ORF">L596_008153</name>
</gene>
<dbReference type="InterPro" id="IPR036612">
    <property type="entry name" value="KH_dom_type_1_sf"/>
</dbReference>
<evidence type="ECO:0000256" key="2">
    <source>
        <dbReference type="PROSITE-ProRule" id="PRU00117"/>
    </source>
</evidence>
<evidence type="ECO:0000313" key="6">
    <source>
        <dbReference type="Proteomes" id="UP000298663"/>
    </source>
</evidence>
<keyword evidence="1" id="KW-0677">Repeat</keyword>
<evidence type="ECO:0000313" key="5">
    <source>
        <dbReference type="EMBL" id="TKR93751.1"/>
    </source>
</evidence>
<dbReference type="Gene3D" id="3.30.1370.10">
    <property type="entry name" value="K Homology domain, type 1"/>
    <property type="match status" value="2"/>
</dbReference>
<comment type="caution">
    <text evidence="5">The sequence shown here is derived from an EMBL/GenBank/DDBJ whole genome shotgun (WGS) entry which is preliminary data.</text>
</comment>
<evidence type="ECO:0000259" key="4">
    <source>
        <dbReference type="SMART" id="SM00322"/>
    </source>
</evidence>
<dbReference type="PANTHER" id="PTHR10288">
    <property type="entry name" value="KH DOMAIN CONTAINING RNA BINDING PROTEIN"/>
    <property type="match status" value="1"/>
</dbReference>
<dbReference type="Pfam" id="PF00013">
    <property type="entry name" value="KH_1"/>
    <property type="match status" value="2"/>
</dbReference>
<keyword evidence="6" id="KW-1185">Reference proteome</keyword>